<dbReference type="GO" id="GO:0030410">
    <property type="term" value="F:nicotianamine synthase activity"/>
    <property type="evidence" value="ECO:0007669"/>
    <property type="project" value="InterPro"/>
</dbReference>
<organism evidence="4 5">
    <name type="scientific">Paenibacillus chitinolyticus</name>
    <dbReference type="NCBI Taxonomy" id="79263"/>
    <lineage>
        <taxon>Bacteria</taxon>
        <taxon>Bacillati</taxon>
        <taxon>Bacillota</taxon>
        <taxon>Bacilli</taxon>
        <taxon>Bacillales</taxon>
        <taxon>Paenibacillaceae</taxon>
        <taxon>Paenibacillus</taxon>
    </lineage>
</organism>
<dbReference type="GO" id="GO:0030418">
    <property type="term" value="P:nicotianamine biosynthetic process"/>
    <property type="evidence" value="ECO:0007669"/>
    <property type="project" value="InterPro"/>
</dbReference>
<name>A0A410WZD1_9BACL</name>
<dbReference type="Gene3D" id="3.40.50.150">
    <property type="entry name" value="Vaccinia Virus protein VP39"/>
    <property type="match status" value="1"/>
</dbReference>
<evidence type="ECO:0008006" key="7">
    <source>
        <dbReference type="Google" id="ProtNLM"/>
    </source>
</evidence>
<evidence type="ECO:0000313" key="6">
    <source>
        <dbReference type="Proteomes" id="UP001527202"/>
    </source>
</evidence>
<evidence type="ECO:0000313" key="3">
    <source>
        <dbReference type="EMBL" id="MCY9596991.1"/>
    </source>
</evidence>
<dbReference type="InterPro" id="IPR029063">
    <property type="entry name" value="SAM-dependent_MTases_sf"/>
</dbReference>
<dbReference type="PANTHER" id="PTHR32266">
    <property type="entry name" value="NICOTIANAMINE SYNTHASE 3"/>
    <property type="match status" value="1"/>
</dbReference>
<dbReference type="Proteomes" id="UP001527202">
    <property type="component" value="Unassembled WGS sequence"/>
</dbReference>
<dbReference type="OrthoDB" id="1956540at2"/>
<dbReference type="SUPFAM" id="SSF53335">
    <property type="entry name" value="S-adenosyl-L-methionine-dependent methyltransferases"/>
    <property type="match status" value="1"/>
</dbReference>
<dbReference type="GeneID" id="95376963"/>
<gene>
    <name evidence="3" type="ORF">M5X16_14535</name>
    <name evidence="4" type="ORF">PC41400_19395</name>
</gene>
<protein>
    <recommendedName>
        <fullName evidence="7">SAM-dependent methyltransferase</fullName>
    </recommendedName>
</protein>
<dbReference type="KEGG" id="pchi:PC41400_19395"/>
<dbReference type="InterPro" id="IPR004298">
    <property type="entry name" value="Nicotian_synth"/>
</dbReference>
<evidence type="ECO:0000313" key="4">
    <source>
        <dbReference type="EMBL" id="QAV19710.1"/>
    </source>
</evidence>
<sequence>MKSKYAFLLSLQSLEYEINQLNAFSKEYPECFELLKTKLDDLCRFMVNDENEKRWHEWGTHDEVRQYSEKLRETSVKALCDMEKYQSRLLINKELEATSYIEQLSHAVQEELDLFGIGPASRVLFIGSGAYPLSALTIAKESRAKVLCLDIDEEAVKLGFQVASASGLQALVDFAGGRLSDHPFIREATHVFVASLVANKLEIVEEVKRTARQDTKIIVRYGNGLKSLFNYPLHADLSYEWNLTPVVRTNSLYDTVLMESKLLTQERTIAFD</sequence>
<evidence type="ECO:0000256" key="1">
    <source>
        <dbReference type="ARBA" id="ARBA00022679"/>
    </source>
</evidence>
<reference evidence="3 6" key="2">
    <citation type="submission" date="2022-05" db="EMBL/GenBank/DDBJ databases">
        <title>Genome Sequencing of Bee-Associated Microbes.</title>
        <authorList>
            <person name="Dunlap C."/>
        </authorList>
    </citation>
    <scope>NUCLEOTIDE SEQUENCE [LARGE SCALE GENOMIC DNA]</scope>
    <source>
        <strain evidence="3 6">NRRL B-23120</strain>
    </source>
</reference>
<dbReference type="AlphaFoldDB" id="A0A410WZD1"/>
<dbReference type="EMBL" id="JAMDMJ010000015">
    <property type="protein sequence ID" value="MCY9596991.1"/>
    <property type="molecule type" value="Genomic_DNA"/>
</dbReference>
<dbReference type="EMBL" id="CP026520">
    <property type="protein sequence ID" value="QAV19710.1"/>
    <property type="molecule type" value="Genomic_DNA"/>
</dbReference>
<keyword evidence="2" id="KW-0949">S-adenosyl-L-methionine</keyword>
<accession>A0A410WZD1</accession>
<dbReference type="Proteomes" id="UP000288943">
    <property type="component" value="Chromosome"/>
</dbReference>
<keyword evidence="6" id="KW-1185">Reference proteome</keyword>
<reference evidence="4 5" key="1">
    <citation type="submission" date="2018-01" db="EMBL/GenBank/DDBJ databases">
        <title>The whole genome sequencing and assembly of Paenibacillus chitinolyticus KCCM 41400 strain.</title>
        <authorList>
            <person name="Kim J.-Y."/>
            <person name="Park M.-K."/>
            <person name="Lee Y.-J."/>
            <person name="Yi H."/>
            <person name="Bahn Y.-S."/>
            <person name="Kim J.F."/>
            <person name="Lee D.-W."/>
        </authorList>
    </citation>
    <scope>NUCLEOTIDE SEQUENCE [LARGE SCALE GENOMIC DNA]</scope>
    <source>
        <strain evidence="4 5">KCCM 41400</strain>
    </source>
</reference>
<dbReference type="Pfam" id="PF03059">
    <property type="entry name" value="NAS"/>
    <property type="match status" value="1"/>
</dbReference>
<evidence type="ECO:0000313" key="5">
    <source>
        <dbReference type="Proteomes" id="UP000288943"/>
    </source>
</evidence>
<dbReference type="PANTHER" id="PTHR32266:SF12">
    <property type="entry name" value="NICOTIANAMINE SYNTHASE 3"/>
    <property type="match status" value="1"/>
</dbReference>
<keyword evidence="1" id="KW-0808">Transferase</keyword>
<proteinExistence type="predicted"/>
<evidence type="ECO:0000256" key="2">
    <source>
        <dbReference type="ARBA" id="ARBA00022691"/>
    </source>
</evidence>
<dbReference type="RefSeq" id="WP_042227032.1">
    <property type="nucleotide sequence ID" value="NZ_CP026520.1"/>
</dbReference>